<accession>A0A448ZZ63</accession>
<dbReference type="RefSeq" id="WP_024544380.1">
    <property type="nucleotide sequence ID" value="NZ_LR214938.2"/>
</dbReference>
<protein>
    <submittedName>
        <fullName evidence="1">Uncharacterized protein</fullName>
    </submittedName>
</protein>
<dbReference type="EMBL" id="LR214939">
    <property type="protein sequence ID" value="VEU56524.1"/>
    <property type="molecule type" value="Genomic_DNA"/>
</dbReference>
<sequence length="115" mass="13297">MSKIENIEQKILQLDGGPFQRLCDGYLFKLGHSNIVPLGSQSGTNKKTTLGTPDSYFVLPNEKYVFVEYTTQKQNLFKKIKEDLHKCLDIHKTKISHNEIEKIMYFHTSSNIKPH</sequence>
<evidence type="ECO:0000313" key="1">
    <source>
        <dbReference type="EMBL" id="VEU56524.1"/>
    </source>
</evidence>
<geneLocation type="plasmid" evidence="1">
    <name>2</name>
</geneLocation>
<keyword evidence="1" id="KW-0614">Plasmid</keyword>
<reference evidence="1" key="1">
    <citation type="submission" date="2019-01" db="EMBL/GenBank/DDBJ databases">
        <authorList>
            <consortium name="Pathogen Informatics"/>
        </authorList>
    </citation>
    <scope>NUCLEOTIDE SEQUENCE [LARGE SCALE GENOMIC DNA]</scope>
    <source>
        <strain evidence="1">NCTC10113</strain>
    </source>
</reference>
<gene>
    <name evidence="1" type="ORF">NCTC10113_01433</name>
</gene>
<proteinExistence type="predicted"/>
<dbReference type="AlphaFoldDB" id="A0A448ZZ63"/>
<organism evidence="1">
    <name type="scientific">Metamycoplasma salivarium</name>
    <name type="common">Mycoplasma salivarium</name>
    <dbReference type="NCBI Taxonomy" id="2124"/>
    <lineage>
        <taxon>Bacteria</taxon>
        <taxon>Bacillati</taxon>
        <taxon>Mycoplasmatota</taxon>
        <taxon>Mycoplasmoidales</taxon>
        <taxon>Metamycoplasmataceae</taxon>
        <taxon>Metamycoplasma</taxon>
    </lineage>
</organism>
<name>A0A448ZZ63_METSV</name>